<dbReference type="GO" id="GO:0009904">
    <property type="term" value="P:chloroplast accumulation movement"/>
    <property type="evidence" value="ECO:0007669"/>
    <property type="project" value="TreeGrafter"/>
</dbReference>
<dbReference type="EMBL" id="MTKT01002214">
    <property type="protein sequence ID" value="OWM80913.1"/>
    <property type="molecule type" value="Genomic_DNA"/>
</dbReference>
<reference evidence="4" key="2">
    <citation type="submission" date="2017-06" db="EMBL/GenBank/DDBJ databases">
        <title>The pomegranate genome and the genomics of punicalagin biosynthesis.</title>
        <authorList>
            <person name="Xu C."/>
        </authorList>
    </citation>
    <scope>NUCLEOTIDE SEQUENCE [LARGE SCALE GENOMIC DNA]</scope>
    <source>
        <tissue evidence="4">Fresh leaf</tissue>
    </source>
</reference>
<dbReference type="GeneID" id="116208753"/>
<evidence type="ECO:0000256" key="3">
    <source>
        <dbReference type="SAM" id="MobiDB-lite"/>
    </source>
</evidence>
<accession>A0A218X7L4</accession>
<dbReference type="PANTHER" id="PTHR32054">
    <property type="entry name" value="HEAVY CHAIN, PUTATIVE, EXPRESSED-RELATED-RELATED"/>
    <property type="match status" value="1"/>
</dbReference>
<dbReference type="AlphaFoldDB" id="A0A218X7L4"/>
<feature type="compositionally biased region" description="Low complexity" evidence="3">
    <location>
        <begin position="129"/>
        <end position="138"/>
    </location>
</feature>
<organism evidence="4 6">
    <name type="scientific">Punica granatum</name>
    <name type="common">Pomegranate</name>
    <dbReference type="NCBI Taxonomy" id="22663"/>
    <lineage>
        <taxon>Eukaryota</taxon>
        <taxon>Viridiplantae</taxon>
        <taxon>Streptophyta</taxon>
        <taxon>Embryophyta</taxon>
        <taxon>Tracheophyta</taxon>
        <taxon>Spermatophyta</taxon>
        <taxon>Magnoliopsida</taxon>
        <taxon>eudicotyledons</taxon>
        <taxon>Gunneridae</taxon>
        <taxon>Pentapetalae</taxon>
        <taxon>rosids</taxon>
        <taxon>malvids</taxon>
        <taxon>Myrtales</taxon>
        <taxon>Lythraceae</taxon>
        <taxon>Punica</taxon>
    </lineage>
</organism>
<evidence type="ECO:0000313" key="4">
    <source>
        <dbReference type="EMBL" id="OWM80913.1"/>
    </source>
</evidence>
<keyword evidence="7" id="KW-1185">Reference proteome</keyword>
<evidence type="ECO:0000256" key="1">
    <source>
        <dbReference type="ARBA" id="ARBA00005485"/>
    </source>
</evidence>
<gene>
    <name evidence="4" type="ORF">CDL15_Pgr006944</name>
    <name evidence="5" type="ORF">CRG98_033989</name>
</gene>
<dbReference type="GO" id="GO:0005829">
    <property type="term" value="C:cytosol"/>
    <property type="evidence" value="ECO:0007669"/>
    <property type="project" value="TreeGrafter"/>
</dbReference>
<dbReference type="PANTHER" id="PTHR32054:SF9">
    <property type="entry name" value="OS04G0116200 PROTEIN"/>
    <property type="match status" value="1"/>
</dbReference>
<dbReference type="STRING" id="22663.A0A218X7L4"/>
<feature type="region of interest" description="Disordered" evidence="3">
    <location>
        <begin position="52"/>
        <end position="76"/>
    </location>
</feature>
<dbReference type="OrthoDB" id="4585693at2759"/>
<feature type="compositionally biased region" description="Polar residues" evidence="3">
    <location>
        <begin position="118"/>
        <end position="128"/>
    </location>
</feature>
<proteinExistence type="inferred from homology"/>
<reference evidence="5 7" key="3">
    <citation type="submission" date="2017-11" db="EMBL/GenBank/DDBJ databases">
        <title>De-novo sequencing of pomegranate (Punica granatum L.) genome.</title>
        <authorList>
            <person name="Akparov Z."/>
            <person name="Amiraslanov A."/>
            <person name="Hajiyeva S."/>
            <person name="Abbasov M."/>
            <person name="Kaur K."/>
            <person name="Hamwieh A."/>
            <person name="Solovyev V."/>
            <person name="Salamov A."/>
            <person name="Braich B."/>
            <person name="Kosarev P."/>
            <person name="Mahmoud A."/>
            <person name="Hajiyev E."/>
            <person name="Babayeva S."/>
            <person name="Izzatullayeva V."/>
            <person name="Mammadov A."/>
            <person name="Mammadov A."/>
            <person name="Sharifova S."/>
            <person name="Ojaghi J."/>
            <person name="Eynullazada K."/>
            <person name="Bayramov B."/>
            <person name="Abdulazimova A."/>
            <person name="Shahmuradov I."/>
        </authorList>
    </citation>
    <scope>NUCLEOTIDE SEQUENCE [LARGE SCALE GENOMIC DNA]</scope>
    <source>
        <strain evidence="5">AG2017</strain>
        <strain evidence="7">cv. AG2017</strain>
        <tissue evidence="5">Leaf</tissue>
    </source>
</reference>
<feature type="compositionally biased region" description="Gly residues" evidence="3">
    <location>
        <begin position="62"/>
        <end position="76"/>
    </location>
</feature>
<evidence type="ECO:0000256" key="2">
    <source>
        <dbReference type="ARBA" id="ARBA00023054"/>
    </source>
</evidence>
<evidence type="ECO:0000313" key="5">
    <source>
        <dbReference type="EMBL" id="PKI45673.1"/>
    </source>
</evidence>
<comment type="caution">
    <text evidence="4">The sequence shown here is derived from an EMBL/GenBank/DDBJ whole genome shotgun (WGS) entry which is preliminary data.</text>
</comment>
<evidence type="ECO:0000313" key="6">
    <source>
        <dbReference type="Proteomes" id="UP000197138"/>
    </source>
</evidence>
<feature type="region of interest" description="Disordered" evidence="3">
    <location>
        <begin position="110"/>
        <end position="160"/>
    </location>
</feature>
<name>A0A218X7L4_PUNGR</name>
<dbReference type="Proteomes" id="UP000197138">
    <property type="component" value="Unassembled WGS sequence"/>
</dbReference>
<sequence length="266" mass="29274">MESSSSVDTSEGGALWIKRAEIDTRAPFRSVREAVSLFGERVLASEVYTRSPKDKDVHNGVGPYGNGHRGGTGAGEAGDITVELEETKQSLQKARAEGLLMESRLSSLKEELERTKQELQQLKTNPDFSSSSSSLSSLQKHPVTEEDEESDGTEHVKFIEDHHPTNKFEVLKAQTGSSCSTGNDGSSGGDKVEFQKKRYVTFANPPSMAQVLVPERDTVLQRHPSLKKPANKKKPLIPLIGGIFSKSKKNYPEVHHQFSSSPRVRN</sequence>
<reference evidence="6" key="1">
    <citation type="journal article" date="2017" name="Plant J.">
        <title>The pomegranate (Punica granatum L.) genome and the genomics of punicalagin biosynthesis.</title>
        <authorList>
            <person name="Qin G."/>
            <person name="Xu C."/>
            <person name="Ming R."/>
            <person name="Tang H."/>
            <person name="Guyot R."/>
            <person name="Kramer E.M."/>
            <person name="Hu Y."/>
            <person name="Yi X."/>
            <person name="Qi Y."/>
            <person name="Xu X."/>
            <person name="Gao Z."/>
            <person name="Pan H."/>
            <person name="Jian J."/>
            <person name="Tian Y."/>
            <person name="Yue Z."/>
            <person name="Xu Y."/>
        </authorList>
    </citation>
    <scope>NUCLEOTIDE SEQUENCE [LARGE SCALE GENOMIC DNA]</scope>
    <source>
        <strain evidence="6">cv. Dabenzi</strain>
    </source>
</reference>
<keyword evidence="2" id="KW-0175">Coiled coil</keyword>
<dbReference type="GO" id="GO:0009903">
    <property type="term" value="P:chloroplast avoidance movement"/>
    <property type="evidence" value="ECO:0007669"/>
    <property type="project" value="TreeGrafter"/>
</dbReference>
<protein>
    <submittedName>
        <fullName evidence="4">Uncharacterized protein</fullName>
    </submittedName>
</protein>
<evidence type="ECO:0000313" key="7">
    <source>
        <dbReference type="Proteomes" id="UP000233551"/>
    </source>
</evidence>
<dbReference type="EMBL" id="PGOL01002702">
    <property type="protein sequence ID" value="PKI45673.1"/>
    <property type="molecule type" value="Genomic_DNA"/>
</dbReference>
<dbReference type="Proteomes" id="UP000233551">
    <property type="component" value="Unassembled WGS sequence"/>
</dbReference>
<comment type="similarity">
    <text evidence="1">Belongs to the WEB family.</text>
</comment>